<proteinExistence type="inferred from homology"/>
<comment type="subcellular location">
    <subcellularLocation>
        <location evidence="1">Cytoplasm</location>
    </subcellularLocation>
</comment>
<evidence type="ECO:0000313" key="8">
    <source>
        <dbReference type="Proteomes" id="UP000029725"/>
    </source>
</evidence>
<dbReference type="OrthoDB" id="1068471at2759"/>
<dbReference type="AlphaFoldDB" id="A0A098VV67"/>
<dbReference type="Proteomes" id="UP000029725">
    <property type="component" value="Unassembled WGS sequence"/>
</dbReference>
<dbReference type="InterPro" id="IPR036322">
    <property type="entry name" value="WD40_repeat_dom_sf"/>
</dbReference>
<reference evidence="7 8" key="1">
    <citation type="submission" date="2014-04" db="EMBL/GenBank/DDBJ databases">
        <title>A new species of microsporidia sheds light on the evolution of extreme parasitism.</title>
        <authorList>
            <person name="Haag K.L."/>
            <person name="James T.Y."/>
            <person name="Larsson R."/>
            <person name="Schaer T.M."/>
            <person name="Refardt D."/>
            <person name="Pombert J.-F."/>
            <person name="Ebert D."/>
        </authorList>
    </citation>
    <scope>NUCLEOTIDE SEQUENCE [LARGE SCALE GENOMIC DNA]</scope>
    <source>
        <strain evidence="7 8">UGP3</strain>
        <tissue evidence="7">Spores</tissue>
    </source>
</reference>
<accession>A0A098VV67</accession>
<dbReference type="CDD" id="cd00200">
    <property type="entry name" value="WD40"/>
    <property type="match status" value="1"/>
</dbReference>
<dbReference type="Pfam" id="PF00400">
    <property type="entry name" value="WD40"/>
    <property type="match status" value="5"/>
</dbReference>
<dbReference type="PROSITE" id="PS50294">
    <property type="entry name" value="WD_REPEATS_REGION"/>
    <property type="match status" value="2"/>
</dbReference>
<comment type="caution">
    <text evidence="7">The sequence shown here is derived from an EMBL/GenBank/DDBJ whole genome shotgun (WGS) entry which is preliminary data.</text>
</comment>
<name>A0A098VV67_9MICR</name>
<keyword evidence="4" id="KW-0677">Repeat</keyword>
<dbReference type="HOGENOM" id="CLU_000288_57_1_1"/>
<keyword evidence="2" id="KW-0963">Cytoplasm</keyword>
<dbReference type="GO" id="GO:0000398">
    <property type="term" value="P:mRNA splicing, via spliceosome"/>
    <property type="evidence" value="ECO:0007669"/>
    <property type="project" value="TreeGrafter"/>
</dbReference>
<organism evidence="7 8">
    <name type="scientific">Mitosporidium daphniae</name>
    <dbReference type="NCBI Taxonomy" id="1485682"/>
    <lineage>
        <taxon>Eukaryota</taxon>
        <taxon>Fungi</taxon>
        <taxon>Fungi incertae sedis</taxon>
        <taxon>Microsporidia</taxon>
        <taxon>Mitosporidium</taxon>
    </lineage>
</organism>
<dbReference type="Gene3D" id="2.130.10.10">
    <property type="entry name" value="YVTN repeat-like/Quinoprotein amine dehydrogenase"/>
    <property type="match status" value="1"/>
</dbReference>
<keyword evidence="8" id="KW-1185">Reference proteome</keyword>
<dbReference type="EMBL" id="JMKJ01000034">
    <property type="protein sequence ID" value="KGG52832.1"/>
    <property type="molecule type" value="Genomic_DNA"/>
</dbReference>
<sequence>MNVLAEFRAHAGPILCIAFDNEGEYLISGGQDKLIALSQVSLAKKITTFTGHTADIFSVVSSSDHKCIFSSGVEKYVFIWDVSNRRILRRLSGHGGPINALSLFPHSDEILVSGSFDATARIWDLRSSQRVPLQILDEAKDSITSISTGHSSIITGSADGYVRKYDIRKGLLDQYKTFDFRDKPISVSCVTFCEESDTAIVSSLDNCVRILDLASGGLLASCYGHSNKSLKSSHILLEPEGKCIVSGSEDNYIYGWNIEELKGPSSNDDGDNFSFKSDHFGYPTLQLAKDPRRPIFAGGSLDGIIRIIKCN</sequence>
<evidence type="ECO:0000256" key="4">
    <source>
        <dbReference type="ARBA" id="ARBA00022737"/>
    </source>
</evidence>
<dbReference type="PRINTS" id="PR00320">
    <property type="entry name" value="GPROTEINBRPT"/>
</dbReference>
<comment type="similarity">
    <text evidence="5">Belongs to the WD repeat MORG1 family.</text>
</comment>
<evidence type="ECO:0000256" key="2">
    <source>
        <dbReference type="ARBA" id="ARBA00022490"/>
    </source>
</evidence>
<dbReference type="PROSITE" id="PS50082">
    <property type="entry name" value="WD_REPEATS_2"/>
    <property type="match status" value="3"/>
</dbReference>
<evidence type="ECO:0000256" key="1">
    <source>
        <dbReference type="ARBA" id="ARBA00004496"/>
    </source>
</evidence>
<dbReference type="InterPro" id="IPR020472">
    <property type="entry name" value="WD40_PAC1"/>
</dbReference>
<evidence type="ECO:0000256" key="6">
    <source>
        <dbReference type="PROSITE-ProRule" id="PRU00221"/>
    </source>
</evidence>
<dbReference type="PROSITE" id="PS00678">
    <property type="entry name" value="WD_REPEATS_1"/>
    <property type="match status" value="1"/>
</dbReference>
<dbReference type="GO" id="GO:0071013">
    <property type="term" value="C:catalytic step 2 spliceosome"/>
    <property type="evidence" value="ECO:0007669"/>
    <property type="project" value="TreeGrafter"/>
</dbReference>
<dbReference type="InterPro" id="IPR015943">
    <property type="entry name" value="WD40/YVTN_repeat-like_dom_sf"/>
</dbReference>
<dbReference type="InterPro" id="IPR019775">
    <property type="entry name" value="WD40_repeat_CS"/>
</dbReference>
<dbReference type="InterPro" id="IPR051980">
    <property type="entry name" value="WD_repeat_MORG1"/>
</dbReference>
<dbReference type="GeneID" id="25258288"/>
<dbReference type="SMART" id="SM00320">
    <property type="entry name" value="WD40"/>
    <property type="match status" value="7"/>
</dbReference>
<dbReference type="PANTHER" id="PTHR22842">
    <property type="entry name" value="WD40 REPEAT PROTEIN"/>
    <property type="match status" value="1"/>
</dbReference>
<feature type="repeat" description="WD" evidence="6">
    <location>
        <begin position="7"/>
        <end position="48"/>
    </location>
</feature>
<evidence type="ECO:0000313" key="7">
    <source>
        <dbReference type="EMBL" id="KGG52832.1"/>
    </source>
</evidence>
<dbReference type="GO" id="GO:0005737">
    <property type="term" value="C:cytoplasm"/>
    <property type="evidence" value="ECO:0007669"/>
    <property type="project" value="UniProtKB-SubCell"/>
</dbReference>
<dbReference type="RefSeq" id="XP_013239268.1">
    <property type="nucleotide sequence ID" value="XM_013383814.1"/>
</dbReference>
<dbReference type="PANTHER" id="PTHR22842:SF3">
    <property type="entry name" value="WD REPEAT DOMAIN-CONTAINING PROTEIN 83"/>
    <property type="match status" value="1"/>
</dbReference>
<gene>
    <name evidence="7" type="ORF">DI09_130p70</name>
</gene>
<dbReference type="VEuPathDB" id="MicrosporidiaDB:DI09_130p70"/>
<evidence type="ECO:0000256" key="3">
    <source>
        <dbReference type="ARBA" id="ARBA00022574"/>
    </source>
</evidence>
<evidence type="ECO:0000256" key="5">
    <source>
        <dbReference type="ARBA" id="ARBA00038145"/>
    </source>
</evidence>
<dbReference type="InterPro" id="IPR001680">
    <property type="entry name" value="WD40_rpt"/>
</dbReference>
<feature type="repeat" description="WD" evidence="6">
    <location>
        <begin position="91"/>
        <end position="133"/>
    </location>
</feature>
<feature type="repeat" description="WD" evidence="6">
    <location>
        <begin position="49"/>
        <end position="90"/>
    </location>
</feature>
<keyword evidence="3 6" id="KW-0853">WD repeat</keyword>
<dbReference type="SUPFAM" id="SSF50978">
    <property type="entry name" value="WD40 repeat-like"/>
    <property type="match status" value="1"/>
</dbReference>
<protein>
    <submittedName>
        <fullName evidence="7">Uncharacterized protein</fullName>
    </submittedName>
</protein>